<dbReference type="EMBL" id="VDGI01000004">
    <property type="protein sequence ID" value="TQR20608.1"/>
    <property type="molecule type" value="Genomic_DNA"/>
</dbReference>
<dbReference type="PANTHER" id="PTHR32071:SF74">
    <property type="entry name" value="TRANSCRIPTIONAL ACTIVATOR ROCR"/>
    <property type="match status" value="1"/>
</dbReference>
<organism evidence="6 7">
    <name type="scientific">Psychrobacillus vulpis</name>
    <dbReference type="NCBI Taxonomy" id="2325572"/>
    <lineage>
        <taxon>Bacteria</taxon>
        <taxon>Bacillati</taxon>
        <taxon>Bacillota</taxon>
        <taxon>Bacilli</taxon>
        <taxon>Bacillales</taxon>
        <taxon>Bacillaceae</taxon>
        <taxon>Psychrobacillus</taxon>
    </lineage>
</organism>
<dbReference type="InterPro" id="IPR025943">
    <property type="entry name" value="Sigma_54_int_dom_ATP-bd_2"/>
</dbReference>
<dbReference type="Gene3D" id="1.10.8.60">
    <property type="match status" value="1"/>
</dbReference>
<evidence type="ECO:0000313" key="6">
    <source>
        <dbReference type="EMBL" id="TQR20608.1"/>
    </source>
</evidence>
<dbReference type="InterPro" id="IPR009057">
    <property type="entry name" value="Homeodomain-like_sf"/>
</dbReference>
<dbReference type="Gene3D" id="1.10.10.60">
    <property type="entry name" value="Homeodomain-like"/>
    <property type="match status" value="1"/>
</dbReference>
<dbReference type="InterPro" id="IPR027417">
    <property type="entry name" value="P-loop_NTPase"/>
</dbReference>
<dbReference type="PANTHER" id="PTHR32071">
    <property type="entry name" value="TRANSCRIPTIONAL REGULATORY PROTEIN"/>
    <property type="match status" value="1"/>
</dbReference>
<dbReference type="Proteomes" id="UP000316626">
    <property type="component" value="Unassembled WGS sequence"/>
</dbReference>
<dbReference type="GO" id="GO:0043565">
    <property type="term" value="F:sequence-specific DNA binding"/>
    <property type="evidence" value="ECO:0007669"/>
    <property type="project" value="InterPro"/>
</dbReference>
<dbReference type="GO" id="GO:0006355">
    <property type="term" value="P:regulation of DNA-templated transcription"/>
    <property type="evidence" value="ECO:0007669"/>
    <property type="project" value="InterPro"/>
</dbReference>
<sequence length="454" mass="52017">MSFKELSHLSDYDNVLIVDANGNTIFYDVADLHILKQIGLKPEEFLKKNVTSFYKNLPKEASTLMNVLATGKPLWNTDQELTSNNGFTYVSRSSTFPIINGTSIIGAIEFSKHYYQKEDMQILDQFASHKIYRKNNTIYTIENLVSKSSVMEDIKNKIHKVSNTDSTILINGETGTGKEIVAQSIHNLSNRYTQPFISINCGEIPSNFVEHTLFGTEKDNLSATPDILGILEQANGGTIFLDEVNALDIKLQVKLLKVIEEKLIRRIGGKQDIHLNIRVIAATNESPDKLVHEKILREDLYYRLSVFQIDLPRLSERKEDISILSRYFIDFYNRHMQMKMEKLDDTVLFAFEQYHWQGNVRELKNAIETAYNNADSNQITLHDIPSKIRNYSSAQEKIGKIDSTINLKDKVEDFEKSLIVMELGKTGGKLAETARRLGISKQLLKYKMEKYELR</sequence>
<evidence type="ECO:0000256" key="1">
    <source>
        <dbReference type="ARBA" id="ARBA00022741"/>
    </source>
</evidence>
<keyword evidence="4" id="KW-0804">Transcription</keyword>
<dbReference type="Gene3D" id="3.40.50.300">
    <property type="entry name" value="P-loop containing nucleotide triphosphate hydrolases"/>
    <property type="match status" value="1"/>
</dbReference>
<dbReference type="SUPFAM" id="SSF46689">
    <property type="entry name" value="Homeodomain-like"/>
    <property type="match status" value="1"/>
</dbReference>
<reference evidence="6 7" key="1">
    <citation type="submission" date="2019-06" db="EMBL/GenBank/DDBJ databases">
        <title>Psychrobacillus vulpis sp. nov., a new species isolated from feces of a red fox that inhabits in The Tablas de Daimiel Natural Park, Albacete, Spain.</title>
        <authorList>
            <person name="Rodriguez M."/>
            <person name="Reina J.C."/>
            <person name="Bejar V."/>
            <person name="Llamas I."/>
        </authorList>
    </citation>
    <scope>NUCLEOTIDE SEQUENCE [LARGE SCALE GENOMIC DNA]</scope>
    <source>
        <strain evidence="6 7">Z8</strain>
    </source>
</reference>
<dbReference type="InterPro" id="IPR003593">
    <property type="entry name" value="AAA+_ATPase"/>
</dbReference>
<gene>
    <name evidence="6" type="ORF">FG384_05785</name>
</gene>
<evidence type="ECO:0000256" key="4">
    <source>
        <dbReference type="ARBA" id="ARBA00023163"/>
    </source>
</evidence>
<dbReference type="PRINTS" id="PR01590">
    <property type="entry name" value="HTHFIS"/>
</dbReference>
<evidence type="ECO:0000313" key="7">
    <source>
        <dbReference type="Proteomes" id="UP000316626"/>
    </source>
</evidence>
<dbReference type="InterPro" id="IPR002078">
    <property type="entry name" value="Sigma_54_int"/>
</dbReference>
<comment type="caution">
    <text evidence="6">The sequence shown here is derived from an EMBL/GenBank/DDBJ whole genome shotgun (WGS) entry which is preliminary data.</text>
</comment>
<accession>A0A544TT27</accession>
<dbReference type="Pfam" id="PF00158">
    <property type="entry name" value="Sigma54_activat"/>
    <property type="match status" value="1"/>
</dbReference>
<dbReference type="Pfam" id="PF25601">
    <property type="entry name" value="AAA_lid_14"/>
    <property type="match status" value="1"/>
</dbReference>
<keyword evidence="1" id="KW-0547">Nucleotide-binding</keyword>
<evidence type="ECO:0000256" key="3">
    <source>
        <dbReference type="ARBA" id="ARBA00023015"/>
    </source>
</evidence>
<dbReference type="CDD" id="cd00009">
    <property type="entry name" value="AAA"/>
    <property type="match status" value="1"/>
</dbReference>
<dbReference type="RefSeq" id="WP_142641647.1">
    <property type="nucleotide sequence ID" value="NZ_VDGI01000004.1"/>
</dbReference>
<proteinExistence type="predicted"/>
<dbReference type="PROSITE" id="PS50045">
    <property type="entry name" value="SIGMA54_INTERACT_4"/>
    <property type="match status" value="1"/>
</dbReference>
<dbReference type="Pfam" id="PF02954">
    <property type="entry name" value="HTH_8"/>
    <property type="match status" value="1"/>
</dbReference>
<dbReference type="GO" id="GO:0005524">
    <property type="term" value="F:ATP binding"/>
    <property type="evidence" value="ECO:0007669"/>
    <property type="project" value="UniProtKB-KW"/>
</dbReference>
<keyword evidence="7" id="KW-1185">Reference proteome</keyword>
<dbReference type="PROSITE" id="PS00675">
    <property type="entry name" value="SIGMA54_INTERACT_1"/>
    <property type="match status" value="1"/>
</dbReference>
<feature type="domain" description="Sigma-54 factor interaction" evidence="5">
    <location>
        <begin position="144"/>
        <end position="372"/>
    </location>
</feature>
<keyword evidence="2" id="KW-0067">ATP-binding</keyword>
<protein>
    <submittedName>
        <fullName evidence="6">AAA family ATPase</fullName>
    </submittedName>
</protein>
<dbReference type="AlphaFoldDB" id="A0A544TT27"/>
<dbReference type="InterPro" id="IPR058031">
    <property type="entry name" value="AAA_lid_NorR"/>
</dbReference>
<dbReference type="SMART" id="SM00382">
    <property type="entry name" value="AAA"/>
    <property type="match status" value="1"/>
</dbReference>
<name>A0A544TT27_9BACI</name>
<evidence type="ECO:0000259" key="5">
    <source>
        <dbReference type="PROSITE" id="PS50045"/>
    </source>
</evidence>
<dbReference type="PROSITE" id="PS00676">
    <property type="entry name" value="SIGMA54_INTERACT_2"/>
    <property type="match status" value="1"/>
</dbReference>
<dbReference type="InterPro" id="IPR025662">
    <property type="entry name" value="Sigma_54_int_dom_ATP-bd_1"/>
</dbReference>
<evidence type="ECO:0000256" key="2">
    <source>
        <dbReference type="ARBA" id="ARBA00022840"/>
    </source>
</evidence>
<dbReference type="InterPro" id="IPR002197">
    <property type="entry name" value="HTH_Fis"/>
</dbReference>
<dbReference type="FunFam" id="3.40.50.300:FF:000006">
    <property type="entry name" value="DNA-binding transcriptional regulator NtrC"/>
    <property type="match status" value="1"/>
</dbReference>
<dbReference type="SUPFAM" id="SSF52540">
    <property type="entry name" value="P-loop containing nucleoside triphosphate hydrolases"/>
    <property type="match status" value="1"/>
</dbReference>
<dbReference type="OrthoDB" id="9771372at2"/>
<keyword evidence="3" id="KW-0805">Transcription regulation</keyword>